<evidence type="ECO:0000313" key="2">
    <source>
        <dbReference type="Proteomes" id="UP000314982"/>
    </source>
</evidence>
<organism evidence="1 2">
    <name type="scientific">Hucho hucho</name>
    <name type="common">huchen</name>
    <dbReference type="NCBI Taxonomy" id="62062"/>
    <lineage>
        <taxon>Eukaryota</taxon>
        <taxon>Metazoa</taxon>
        <taxon>Chordata</taxon>
        <taxon>Craniata</taxon>
        <taxon>Vertebrata</taxon>
        <taxon>Euteleostomi</taxon>
        <taxon>Actinopterygii</taxon>
        <taxon>Neopterygii</taxon>
        <taxon>Teleostei</taxon>
        <taxon>Protacanthopterygii</taxon>
        <taxon>Salmoniformes</taxon>
        <taxon>Salmonidae</taxon>
        <taxon>Salmoninae</taxon>
        <taxon>Hucho</taxon>
    </lineage>
</organism>
<dbReference type="PANTHER" id="PTHR14890">
    <property type="entry name" value="FANCONI ANEMIA CORE COMPLEX-ASSOCIATED PROTEIN 100"/>
    <property type="match status" value="1"/>
</dbReference>
<dbReference type="Ensembl" id="ENSHHUT00000060751.1">
    <property type="protein sequence ID" value="ENSHHUP00000058744.1"/>
    <property type="gene ID" value="ENSHHUG00000034950.1"/>
</dbReference>
<evidence type="ECO:0000313" key="1">
    <source>
        <dbReference type="Ensembl" id="ENSHHUP00000058744.1"/>
    </source>
</evidence>
<dbReference type="GO" id="GO:0005654">
    <property type="term" value="C:nucleoplasm"/>
    <property type="evidence" value="ECO:0007669"/>
    <property type="project" value="TreeGrafter"/>
</dbReference>
<dbReference type="STRING" id="62062.ENSHHUP00000058744"/>
<dbReference type="GeneTree" id="ENSGT00390000016682"/>
<dbReference type="Proteomes" id="UP000314982">
    <property type="component" value="Unassembled WGS sequence"/>
</dbReference>
<name>A0A4W5PD12_9TELE</name>
<proteinExistence type="predicted"/>
<dbReference type="GO" id="GO:0043240">
    <property type="term" value="C:Fanconi anaemia nuclear complex"/>
    <property type="evidence" value="ECO:0007669"/>
    <property type="project" value="InterPro"/>
</dbReference>
<keyword evidence="2" id="KW-1185">Reference proteome</keyword>
<accession>A0A4W5PD12</accession>
<protein>
    <submittedName>
        <fullName evidence="1">Uncharacterized protein</fullName>
    </submittedName>
</protein>
<dbReference type="PANTHER" id="PTHR14890:SF1">
    <property type="entry name" value="FANCONI ANEMIA CORE COMPLEX-ASSOCIATED PROTEIN 100"/>
    <property type="match status" value="1"/>
</dbReference>
<dbReference type="GO" id="GO:0036297">
    <property type="term" value="P:interstrand cross-link repair"/>
    <property type="evidence" value="ECO:0007669"/>
    <property type="project" value="InterPro"/>
</dbReference>
<dbReference type="InterPro" id="IPR029251">
    <property type="entry name" value="Faap100"/>
</dbReference>
<reference evidence="1" key="3">
    <citation type="submission" date="2025-09" db="UniProtKB">
        <authorList>
            <consortium name="Ensembl"/>
        </authorList>
    </citation>
    <scope>IDENTIFICATION</scope>
</reference>
<sequence length="321" mass="34620">MGITLKQINLLKSVVLFTETSFVLASYSFYSRLSARCADETLDEFGCLSTDTAAEVIEVEGPSLCEMQSGFSFYKAADQRKLAGGIGHFLLEPLLFKLLFSVDAALINFPMILCGLLDGHLCSLPLRLPGRPGLRIGELHRLEQSITFILTLTNGGPQCLVAVGQQGRVVLVRTCEGRSKVASFTEGCVSRPVVCVCARAGRKGLYYSTGSDILALDLPGECEAAPSLVVGHCERQDQGQAMERPREYAALQSCQPECLQGFTLAGPLTQRLRHSAAGGVVSQREAPAVEVTVGDTNLKEVKEAVEVQCFFMAAVCGLHIR</sequence>
<dbReference type="AlphaFoldDB" id="A0A4W5PD12"/>
<reference evidence="1" key="2">
    <citation type="submission" date="2025-08" db="UniProtKB">
        <authorList>
            <consortium name="Ensembl"/>
        </authorList>
    </citation>
    <scope>IDENTIFICATION</scope>
</reference>
<reference evidence="2" key="1">
    <citation type="submission" date="2018-06" db="EMBL/GenBank/DDBJ databases">
        <title>Genome assembly of Danube salmon.</title>
        <authorList>
            <person name="Macqueen D.J."/>
            <person name="Gundappa M.K."/>
        </authorList>
    </citation>
    <scope>NUCLEOTIDE SEQUENCE [LARGE SCALE GENOMIC DNA]</scope>
</reference>